<reference evidence="8 9" key="1">
    <citation type="submission" date="2011-06" db="EMBL/GenBank/DDBJ databases">
        <title>The draft genome of Thiorhodococcus drewsii AZ1.</title>
        <authorList>
            <consortium name="US DOE Joint Genome Institute (JGI-PGF)"/>
            <person name="Lucas S."/>
            <person name="Han J."/>
            <person name="Lapidus A."/>
            <person name="Cheng J.-F."/>
            <person name="Goodwin L."/>
            <person name="Pitluck S."/>
            <person name="Peters L."/>
            <person name="Land M.L."/>
            <person name="Hauser L."/>
            <person name="Vogl K."/>
            <person name="Liu Z."/>
            <person name="Imhoff J."/>
            <person name="Thiel V."/>
            <person name="Frigaard N.-U."/>
            <person name="Bryant D.A."/>
            <person name="Woyke T.J."/>
        </authorList>
    </citation>
    <scope>NUCLEOTIDE SEQUENCE [LARGE SCALE GENOMIC DNA]</scope>
    <source>
        <strain evidence="8 9">AZ1</strain>
    </source>
</reference>
<evidence type="ECO:0000256" key="6">
    <source>
        <dbReference type="ARBA" id="ARBA00032446"/>
    </source>
</evidence>
<dbReference type="PANTHER" id="PTHR11735:SF11">
    <property type="entry name" value="TRNA THREONYLCARBAMOYLADENOSINE BIOSYNTHESIS PROTEIN TSAB"/>
    <property type="match status" value="1"/>
</dbReference>
<evidence type="ECO:0000259" key="7">
    <source>
        <dbReference type="Pfam" id="PF00814"/>
    </source>
</evidence>
<evidence type="ECO:0000256" key="4">
    <source>
        <dbReference type="ARBA" id="ARBA00022490"/>
    </source>
</evidence>
<feature type="domain" description="Gcp-like" evidence="7">
    <location>
        <begin position="28"/>
        <end position="134"/>
    </location>
</feature>
<dbReference type="AlphaFoldDB" id="G2DZ07"/>
<organism evidence="8 9">
    <name type="scientific">Thiorhodococcus drewsii AZ1</name>
    <dbReference type="NCBI Taxonomy" id="765913"/>
    <lineage>
        <taxon>Bacteria</taxon>
        <taxon>Pseudomonadati</taxon>
        <taxon>Pseudomonadota</taxon>
        <taxon>Gammaproteobacteria</taxon>
        <taxon>Chromatiales</taxon>
        <taxon>Chromatiaceae</taxon>
        <taxon>Thiorhodococcus</taxon>
    </lineage>
</organism>
<dbReference type="SUPFAM" id="SSF53067">
    <property type="entry name" value="Actin-like ATPase domain"/>
    <property type="match status" value="2"/>
</dbReference>
<comment type="subcellular location">
    <subcellularLocation>
        <location evidence="1">Cytoplasm</location>
    </subcellularLocation>
</comment>
<dbReference type="InterPro" id="IPR000905">
    <property type="entry name" value="Gcp-like_dom"/>
</dbReference>
<dbReference type="Proteomes" id="UP000004200">
    <property type="component" value="Unassembled WGS sequence"/>
</dbReference>
<comment type="similarity">
    <text evidence="2">Belongs to the KAE1 / TsaD family. TsaB subfamily.</text>
</comment>
<dbReference type="InterPro" id="IPR043129">
    <property type="entry name" value="ATPase_NBD"/>
</dbReference>
<dbReference type="eggNOG" id="COG1214">
    <property type="taxonomic scope" value="Bacteria"/>
</dbReference>
<keyword evidence="9" id="KW-1185">Reference proteome</keyword>
<dbReference type="FunFam" id="3.30.420.40:FF:000097">
    <property type="entry name" value="tRNA threonylcarbamoyladenosine biosynthesis protein TsaB"/>
    <property type="match status" value="1"/>
</dbReference>
<dbReference type="PATRIC" id="fig|765913.3.peg.1239"/>
<protein>
    <recommendedName>
        <fullName evidence="3">tRNA threonylcarbamoyladenosine biosynthesis protein TsaB</fullName>
    </recommendedName>
    <alternativeName>
        <fullName evidence="6">t(6)A37 threonylcarbamoyladenosine biosynthesis protein TsaB</fullName>
    </alternativeName>
</protein>
<dbReference type="Gene3D" id="3.30.420.40">
    <property type="match status" value="2"/>
</dbReference>
<keyword evidence="4" id="KW-0963">Cytoplasm</keyword>
<dbReference type="InterPro" id="IPR022496">
    <property type="entry name" value="T6A_TsaB"/>
</dbReference>
<keyword evidence="5" id="KW-0819">tRNA processing</keyword>
<dbReference type="Pfam" id="PF00814">
    <property type="entry name" value="TsaD"/>
    <property type="match status" value="1"/>
</dbReference>
<sequence>MKLLAIDTSSETCSAALLIDTCIEQRLEHAPRRHGELILPMMQDLLEQAGLAITDLDAMAFGCGPGSFTGVRIATSVIQGAAFGAEVPVVPVSTLAAMAQGHYRRTGEKRLLVALDARMDEVYWGCFEIDPHGLAEPCCDERVCPPETVSAPPGAGWFGVGPGWSAYRAALIERLGESVTETDPEAICEARDIATLAAAAYAAGQQIPADQAMPVYLRDRVTRTA</sequence>
<evidence type="ECO:0000313" key="8">
    <source>
        <dbReference type="EMBL" id="EGV32361.1"/>
    </source>
</evidence>
<dbReference type="GO" id="GO:0005829">
    <property type="term" value="C:cytosol"/>
    <property type="evidence" value="ECO:0007669"/>
    <property type="project" value="TreeGrafter"/>
</dbReference>
<proteinExistence type="inferred from homology"/>
<dbReference type="STRING" id="765913.ThidrDRAFT_1210"/>
<dbReference type="CDD" id="cd24032">
    <property type="entry name" value="ASKHA_NBD_TsaB"/>
    <property type="match status" value="1"/>
</dbReference>
<dbReference type="OrthoDB" id="9809995at2"/>
<dbReference type="NCBIfam" id="TIGR03725">
    <property type="entry name" value="T6A_YeaZ"/>
    <property type="match status" value="1"/>
</dbReference>
<evidence type="ECO:0000313" key="9">
    <source>
        <dbReference type="Proteomes" id="UP000004200"/>
    </source>
</evidence>
<dbReference type="GO" id="GO:0002949">
    <property type="term" value="P:tRNA threonylcarbamoyladenosine modification"/>
    <property type="evidence" value="ECO:0007669"/>
    <property type="project" value="InterPro"/>
</dbReference>
<evidence type="ECO:0000256" key="2">
    <source>
        <dbReference type="ARBA" id="ARBA00010493"/>
    </source>
</evidence>
<comment type="caution">
    <text evidence="8">The sequence shown here is derived from an EMBL/GenBank/DDBJ whole genome shotgun (WGS) entry which is preliminary data.</text>
</comment>
<dbReference type="PANTHER" id="PTHR11735">
    <property type="entry name" value="TRNA N6-ADENOSINE THREONYLCARBAMOYLTRANSFERASE"/>
    <property type="match status" value="1"/>
</dbReference>
<dbReference type="EMBL" id="AFWT01000007">
    <property type="protein sequence ID" value="EGV32361.1"/>
    <property type="molecule type" value="Genomic_DNA"/>
</dbReference>
<evidence type="ECO:0000256" key="5">
    <source>
        <dbReference type="ARBA" id="ARBA00022694"/>
    </source>
</evidence>
<evidence type="ECO:0000256" key="3">
    <source>
        <dbReference type="ARBA" id="ARBA00019012"/>
    </source>
</evidence>
<name>G2DZ07_9GAMM</name>
<dbReference type="RefSeq" id="WP_007039925.1">
    <property type="nucleotide sequence ID" value="NZ_AFWT01000007.1"/>
</dbReference>
<gene>
    <name evidence="8" type="ORF">ThidrDRAFT_1210</name>
</gene>
<accession>G2DZ07</accession>
<evidence type="ECO:0000256" key="1">
    <source>
        <dbReference type="ARBA" id="ARBA00004496"/>
    </source>
</evidence>